<name>A0A3E1EZ20_9FLAO</name>
<evidence type="ECO:0000256" key="2">
    <source>
        <dbReference type="SAM" id="SignalP"/>
    </source>
</evidence>
<evidence type="ECO:0000313" key="5">
    <source>
        <dbReference type="Proteomes" id="UP000257127"/>
    </source>
</evidence>
<feature type="signal peptide" evidence="2">
    <location>
        <begin position="1"/>
        <end position="21"/>
    </location>
</feature>
<sequence length="624" mass="69825">MKNLYILVSFLVTMSTFQVSAQSDETTKATKKQGTFLGLTKPLRELPQIHDESSAVYYNDEAKVRKNRVRPEHVDTTALPKKYDPLAYKLKTKAPGPAERFRGEVNLIENFDGMDGAFPPDPSGAVSENYYVQAVNTAYRVYNKDGSPATGVIQLSDLWPGSSNSGDPIVMYDRHAERFVVTQFQTGSNEILLAVSETSDPTGAYYAYSFSFSTFPDYPKYSVWSDGYYMTSNTSGKDVVAFEREKMLVGDPSASMISMNLPSYTSQYGFRSVLPADADGDLPPYGTPISMFLFQDDGWSTSIFSDHIKVLKMEIDWNNPNSSSITVDQEIDTAPFNAVFTNSWDDIEQKNTNQRLDAIASVFNYRAQYLKWPTYNTVLLCNVVDLDNNNVAGIRWYELRQDDDNSNWTIHQQGTYAITDGNSRFLGSIAMDYNGHIGMGYSVSGPTEYPGLAATGRLANDPLGEFTFTETWAKKGEIYQSNANRYGDYSHMSLSPNGQEFWFTGEYIGDGGPIGANGVRKTRIFSFNLQEQVSVENEEGSKDPTLVIIQNDDQIKVEGNNLPTADEMYIDLFEISGKLIERQSKKSTEGTIITSFDKSKLTPGIYLVRLGKESFMRVEKIVVQ</sequence>
<accession>A0A3E1EZ20</accession>
<comment type="caution">
    <text evidence="4">The sequence shown here is derived from an EMBL/GenBank/DDBJ whole genome shotgun (WGS) entry which is preliminary data.</text>
</comment>
<gene>
    <name evidence="4" type="ORF">DXU93_07415</name>
</gene>
<protein>
    <submittedName>
        <fullName evidence="4">T9SS C-terminal target domain-containing protein</fullName>
    </submittedName>
</protein>
<evidence type="ECO:0000259" key="3">
    <source>
        <dbReference type="Pfam" id="PF18962"/>
    </source>
</evidence>
<dbReference type="EMBL" id="QURB01000003">
    <property type="protein sequence ID" value="RFC54804.1"/>
    <property type="molecule type" value="Genomic_DNA"/>
</dbReference>
<feature type="domain" description="Secretion system C-terminal sorting" evidence="3">
    <location>
        <begin position="552"/>
        <end position="623"/>
    </location>
</feature>
<evidence type="ECO:0000256" key="1">
    <source>
        <dbReference type="ARBA" id="ARBA00022729"/>
    </source>
</evidence>
<keyword evidence="1 2" id="KW-0732">Signal</keyword>
<dbReference type="Proteomes" id="UP000257127">
    <property type="component" value="Unassembled WGS sequence"/>
</dbReference>
<reference evidence="4 5" key="1">
    <citation type="submission" date="2018-08" db="EMBL/GenBank/DDBJ databases">
        <title>The draft genome squence of Brumimicrobium sp. N62.</title>
        <authorList>
            <person name="Du Z.-J."/>
            <person name="Luo H.-R."/>
        </authorList>
    </citation>
    <scope>NUCLEOTIDE SEQUENCE [LARGE SCALE GENOMIC DNA]</scope>
    <source>
        <strain evidence="4 5">N62</strain>
    </source>
</reference>
<feature type="chain" id="PRO_5017699592" evidence="2">
    <location>
        <begin position="22"/>
        <end position="624"/>
    </location>
</feature>
<dbReference type="AlphaFoldDB" id="A0A3E1EZ20"/>
<evidence type="ECO:0000313" key="4">
    <source>
        <dbReference type="EMBL" id="RFC54804.1"/>
    </source>
</evidence>
<proteinExistence type="predicted"/>
<organism evidence="4 5">
    <name type="scientific">Brumimicrobium aurantiacum</name>
    <dbReference type="NCBI Taxonomy" id="1737063"/>
    <lineage>
        <taxon>Bacteria</taxon>
        <taxon>Pseudomonadati</taxon>
        <taxon>Bacteroidota</taxon>
        <taxon>Flavobacteriia</taxon>
        <taxon>Flavobacteriales</taxon>
        <taxon>Crocinitomicaceae</taxon>
        <taxon>Brumimicrobium</taxon>
    </lineage>
</organism>
<dbReference type="NCBIfam" id="TIGR04183">
    <property type="entry name" value="Por_Secre_tail"/>
    <property type="match status" value="1"/>
</dbReference>
<dbReference type="OrthoDB" id="1488385at2"/>
<dbReference type="Pfam" id="PF18962">
    <property type="entry name" value="Por_Secre_tail"/>
    <property type="match status" value="1"/>
</dbReference>
<keyword evidence="5" id="KW-1185">Reference proteome</keyword>
<dbReference type="InterPro" id="IPR026444">
    <property type="entry name" value="Secre_tail"/>
</dbReference>
<dbReference type="RefSeq" id="WP_116880638.1">
    <property type="nucleotide sequence ID" value="NZ_QURB01000003.1"/>
</dbReference>